<dbReference type="eggNOG" id="COG0628">
    <property type="taxonomic scope" value="Bacteria"/>
</dbReference>
<dbReference type="RefSeq" id="WP_002706342.1">
    <property type="nucleotide sequence ID" value="NZ_AGRW01000054.1"/>
</dbReference>
<dbReference type="AlphaFoldDB" id="H7EP39"/>
<sequence>MTAQNRPDNRWMKAIFFLLLFICIIVGGALLKLMQGVIKPVVMSVLLTFVFYPLIKKMNRTLHIPWWCGTAIVYILFFGVFLGIGNILSASLKSIFASIPDYEAKFSDIHRAISESLRENKNSKFMIFLNFDEEQTLFENISSALNLSAALKKVALEFTGIIFTFTKSTFLVVLLSIFLIAEMKVTQMKIGSAFGEKYRGKVRTILKNTISETTRYISIKFVISLATGTIVAIICRAFSVDFAAVWGFFAFVMNFIPTFGSIISCAATSLFALIQFYPSPFPIIMVASLTIATNFIIGNIIEPRIEGNDLGLSPFVILVSLSLWGWLWGFLGLLLAIPLTVIVKIICENISFLHPLAIFLGQKPRAQDLPQENS</sequence>
<evidence type="ECO:0000313" key="7">
    <source>
        <dbReference type="EMBL" id="EIC00672.1"/>
    </source>
</evidence>
<evidence type="ECO:0000256" key="6">
    <source>
        <dbReference type="SAM" id="Phobius"/>
    </source>
</evidence>
<keyword evidence="5 6" id="KW-0472">Membrane</keyword>
<comment type="similarity">
    <text evidence="2">Belongs to the autoinducer-2 exporter (AI-2E) (TC 2.A.86) family.</text>
</comment>
<feature type="transmembrane region" description="Helical" evidence="6">
    <location>
        <begin position="217"/>
        <end position="239"/>
    </location>
</feature>
<keyword evidence="3 6" id="KW-0812">Transmembrane</keyword>
<keyword evidence="4 6" id="KW-1133">Transmembrane helix</keyword>
<evidence type="ECO:0000256" key="1">
    <source>
        <dbReference type="ARBA" id="ARBA00004141"/>
    </source>
</evidence>
<feature type="transmembrane region" description="Helical" evidence="6">
    <location>
        <begin position="245"/>
        <end position="274"/>
    </location>
</feature>
<feature type="transmembrane region" description="Helical" evidence="6">
    <location>
        <begin position="321"/>
        <end position="343"/>
    </location>
</feature>
<dbReference type="Proteomes" id="UP000003571">
    <property type="component" value="Unassembled WGS sequence"/>
</dbReference>
<comment type="subcellular location">
    <subcellularLocation>
        <location evidence="1">Membrane</location>
        <topology evidence="1">Multi-pass membrane protein</topology>
    </subcellularLocation>
</comment>
<evidence type="ECO:0000313" key="8">
    <source>
        <dbReference type="Proteomes" id="UP000003571"/>
    </source>
</evidence>
<organism evidence="7 8">
    <name type="scientific">Treponema saccharophilum DSM 2985</name>
    <dbReference type="NCBI Taxonomy" id="907348"/>
    <lineage>
        <taxon>Bacteria</taxon>
        <taxon>Pseudomonadati</taxon>
        <taxon>Spirochaetota</taxon>
        <taxon>Spirochaetia</taxon>
        <taxon>Spirochaetales</taxon>
        <taxon>Treponemataceae</taxon>
        <taxon>Treponema</taxon>
    </lineage>
</organism>
<dbReference type="PATRIC" id="fig|907348.3.peg.2730"/>
<dbReference type="STRING" id="907348.TresaDRAFT_0145"/>
<dbReference type="EMBL" id="AGRW01000054">
    <property type="protein sequence ID" value="EIC00672.1"/>
    <property type="molecule type" value="Genomic_DNA"/>
</dbReference>
<feature type="transmembrane region" description="Helical" evidence="6">
    <location>
        <begin position="281"/>
        <end position="301"/>
    </location>
</feature>
<name>H7EP39_9SPIR</name>
<feature type="transmembrane region" description="Helical" evidence="6">
    <location>
        <begin position="161"/>
        <end position="181"/>
    </location>
</feature>
<evidence type="ECO:0008006" key="9">
    <source>
        <dbReference type="Google" id="ProtNLM"/>
    </source>
</evidence>
<evidence type="ECO:0000256" key="2">
    <source>
        <dbReference type="ARBA" id="ARBA00009773"/>
    </source>
</evidence>
<dbReference type="GO" id="GO:0055085">
    <property type="term" value="P:transmembrane transport"/>
    <property type="evidence" value="ECO:0007669"/>
    <property type="project" value="TreeGrafter"/>
</dbReference>
<dbReference type="InterPro" id="IPR002549">
    <property type="entry name" value="AI-2E-like"/>
</dbReference>
<evidence type="ECO:0000256" key="3">
    <source>
        <dbReference type="ARBA" id="ARBA00022692"/>
    </source>
</evidence>
<dbReference type="OrthoDB" id="9799225at2"/>
<keyword evidence="8" id="KW-1185">Reference proteome</keyword>
<comment type="caution">
    <text evidence="7">The sequence shown here is derived from an EMBL/GenBank/DDBJ whole genome shotgun (WGS) entry which is preliminary data.</text>
</comment>
<protein>
    <recommendedName>
        <fullName evidence="9">AI-2 transport protein TqsA</fullName>
    </recommendedName>
</protein>
<evidence type="ECO:0000256" key="4">
    <source>
        <dbReference type="ARBA" id="ARBA00022989"/>
    </source>
</evidence>
<feature type="transmembrane region" description="Helical" evidence="6">
    <location>
        <begin position="37"/>
        <end position="55"/>
    </location>
</feature>
<evidence type="ECO:0000256" key="5">
    <source>
        <dbReference type="ARBA" id="ARBA00023136"/>
    </source>
</evidence>
<feature type="transmembrane region" description="Helical" evidence="6">
    <location>
        <begin position="12"/>
        <end position="31"/>
    </location>
</feature>
<dbReference type="PANTHER" id="PTHR21716">
    <property type="entry name" value="TRANSMEMBRANE PROTEIN"/>
    <property type="match status" value="1"/>
</dbReference>
<accession>H7EP39</accession>
<feature type="transmembrane region" description="Helical" evidence="6">
    <location>
        <begin position="67"/>
        <end position="88"/>
    </location>
</feature>
<gene>
    <name evidence="7" type="ORF">TresaDRAFT_0145</name>
</gene>
<dbReference type="PANTHER" id="PTHR21716:SF64">
    <property type="entry name" value="AI-2 TRANSPORT PROTEIN TQSA"/>
    <property type="match status" value="1"/>
</dbReference>
<dbReference type="Pfam" id="PF01594">
    <property type="entry name" value="AI-2E_transport"/>
    <property type="match status" value="1"/>
</dbReference>
<dbReference type="GO" id="GO:0016020">
    <property type="term" value="C:membrane"/>
    <property type="evidence" value="ECO:0007669"/>
    <property type="project" value="UniProtKB-SubCell"/>
</dbReference>
<reference evidence="7 8" key="1">
    <citation type="submission" date="2011-09" db="EMBL/GenBank/DDBJ databases">
        <title>The draft genome of Treponema saccharophilum DSM 2985.</title>
        <authorList>
            <consortium name="US DOE Joint Genome Institute (JGI-PGF)"/>
            <person name="Lucas S."/>
            <person name="Copeland A."/>
            <person name="Lapidus A."/>
            <person name="Glavina del Rio T."/>
            <person name="Dalin E."/>
            <person name="Tice H."/>
            <person name="Bruce D."/>
            <person name="Goodwin L."/>
            <person name="Pitluck S."/>
            <person name="Peters L."/>
            <person name="Kyrpides N."/>
            <person name="Mavromatis K."/>
            <person name="Ivanova N."/>
            <person name="Markowitz V."/>
            <person name="Cheng J.-F."/>
            <person name="Hugenholtz P."/>
            <person name="Woyke T."/>
            <person name="Wu D."/>
            <person name="Gronow S."/>
            <person name="Wellnitz S."/>
            <person name="Brambilla E."/>
            <person name="Klenk H.-P."/>
            <person name="Eisen J.A."/>
        </authorList>
    </citation>
    <scope>NUCLEOTIDE SEQUENCE [LARGE SCALE GENOMIC DNA]</scope>
    <source>
        <strain evidence="7 8">DSM 2985</strain>
    </source>
</reference>
<proteinExistence type="inferred from homology"/>